<dbReference type="Proteomes" id="UP000438429">
    <property type="component" value="Unassembled WGS sequence"/>
</dbReference>
<dbReference type="AlphaFoldDB" id="A0A6A4TW63"/>
<name>A0A6A4TW63_SCOMX</name>
<evidence type="ECO:0000256" key="1">
    <source>
        <dbReference type="SAM" id="MobiDB-lite"/>
    </source>
</evidence>
<gene>
    <name evidence="2" type="ORF">F2P81_000484</name>
</gene>
<accession>A0A6A4TW63</accession>
<reference evidence="2 3" key="1">
    <citation type="submission" date="2019-06" db="EMBL/GenBank/DDBJ databases">
        <title>Draft genomes of female and male turbot (Scophthalmus maximus).</title>
        <authorList>
            <person name="Xu H."/>
            <person name="Xu X.-W."/>
            <person name="Shao C."/>
            <person name="Chen S."/>
        </authorList>
    </citation>
    <scope>NUCLEOTIDE SEQUENCE [LARGE SCALE GENOMIC DNA]</scope>
    <source>
        <strain evidence="2">Ysfricsl-2016a</strain>
        <tissue evidence="2">Blood</tissue>
    </source>
</reference>
<protein>
    <submittedName>
        <fullName evidence="2">Uncharacterized protein</fullName>
    </submittedName>
</protein>
<dbReference type="EMBL" id="VEVO01000001">
    <property type="protein sequence ID" value="KAF0046851.1"/>
    <property type="molecule type" value="Genomic_DNA"/>
</dbReference>
<feature type="compositionally biased region" description="Basic and acidic residues" evidence="1">
    <location>
        <begin position="1"/>
        <end position="11"/>
    </location>
</feature>
<feature type="region of interest" description="Disordered" evidence="1">
    <location>
        <begin position="1"/>
        <end position="46"/>
    </location>
</feature>
<evidence type="ECO:0000313" key="2">
    <source>
        <dbReference type="EMBL" id="KAF0046851.1"/>
    </source>
</evidence>
<evidence type="ECO:0000313" key="3">
    <source>
        <dbReference type="Proteomes" id="UP000438429"/>
    </source>
</evidence>
<sequence length="73" mass="7957">MSKQGLEDNQHQPKPVASKPGIHDIDGLIVSGPVGPLERPPGDRANLLPRWSRYDIDHVSHRQSSLLASLLTG</sequence>
<proteinExistence type="predicted"/>
<comment type="caution">
    <text evidence="2">The sequence shown here is derived from an EMBL/GenBank/DDBJ whole genome shotgun (WGS) entry which is preliminary data.</text>
</comment>
<organism evidence="2 3">
    <name type="scientific">Scophthalmus maximus</name>
    <name type="common">Turbot</name>
    <name type="synonym">Psetta maxima</name>
    <dbReference type="NCBI Taxonomy" id="52904"/>
    <lineage>
        <taxon>Eukaryota</taxon>
        <taxon>Metazoa</taxon>
        <taxon>Chordata</taxon>
        <taxon>Craniata</taxon>
        <taxon>Vertebrata</taxon>
        <taxon>Euteleostomi</taxon>
        <taxon>Actinopterygii</taxon>
        <taxon>Neopterygii</taxon>
        <taxon>Teleostei</taxon>
        <taxon>Neoteleostei</taxon>
        <taxon>Acanthomorphata</taxon>
        <taxon>Carangaria</taxon>
        <taxon>Pleuronectiformes</taxon>
        <taxon>Pleuronectoidei</taxon>
        <taxon>Scophthalmidae</taxon>
        <taxon>Scophthalmus</taxon>
    </lineage>
</organism>